<dbReference type="EMBL" id="GBXM01064275">
    <property type="protein sequence ID" value="JAH44302.1"/>
    <property type="molecule type" value="Transcribed_RNA"/>
</dbReference>
<evidence type="ECO:0000313" key="1">
    <source>
        <dbReference type="EMBL" id="JAH23011.1"/>
    </source>
</evidence>
<reference evidence="1" key="2">
    <citation type="journal article" date="2015" name="Fish Shellfish Immunol.">
        <title>Early steps in the European eel (Anguilla anguilla)-Vibrio vulnificus interaction in the gills: Role of the RtxA13 toxin.</title>
        <authorList>
            <person name="Callol A."/>
            <person name="Pajuelo D."/>
            <person name="Ebbesson L."/>
            <person name="Teles M."/>
            <person name="MacKenzie S."/>
            <person name="Amaro C."/>
        </authorList>
    </citation>
    <scope>NUCLEOTIDE SEQUENCE</scope>
</reference>
<accession>A0A0E9R1G0</accession>
<organism evidence="1">
    <name type="scientific">Anguilla anguilla</name>
    <name type="common">European freshwater eel</name>
    <name type="synonym">Muraena anguilla</name>
    <dbReference type="NCBI Taxonomy" id="7936"/>
    <lineage>
        <taxon>Eukaryota</taxon>
        <taxon>Metazoa</taxon>
        <taxon>Chordata</taxon>
        <taxon>Craniata</taxon>
        <taxon>Vertebrata</taxon>
        <taxon>Euteleostomi</taxon>
        <taxon>Actinopterygii</taxon>
        <taxon>Neopterygii</taxon>
        <taxon>Teleostei</taxon>
        <taxon>Anguilliformes</taxon>
        <taxon>Anguillidae</taxon>
        <taxon>Anguilla</taxon>
    </lineage>
</organism>
<dbReference type="EMBL" id="GBXM01085566">
    <property type="protein sequence ID" value="JAH23011.1"/>
    <property type="molecule type" value="Transcribed_RNA"/>
</dbReference>
<proteinExistence type="predicted"/>
<sequence length="82" mass="9061">MHSTHSICTEQTDHKLNILTCTEPTKALNTQRVSAPAAYSLSPAGVHPHVLHHHRDGVGVPLPQHPKIHLSWQQLETPRGGR</sequence>
<dbReference type="EMBL" id="GBXM01061490">
    <property type="protein sequence ID" value="JAH47087.1"/>
    <property type="molecule type" value="Transcribed_RNA"/>
</dbReference>
<dbReference type="AlphaFoldDB" id="A0A0E9R1G0"/>
<name>A0A0E9R1G0_ANGAN</name>
<reference evidence="1" key="1">
    <citation type="submission" date="2014-11" db="EMBL/GenBank/DDBJ databases">
        <authorList>
            <person name="Amaro Gonzalez C."/>
        </authorList>
    </citation>
    <scope>NUCLEOTIDE SEQUENCE</scope>
</reference>
<protein>
    <submittedName>
        <fullName evidence="1">Uncharacterized protein</fullName>
    </submittedName>
</protein>